<evidence type="ECO:0000259" key="4">
    <source>
        <dbReference type="PROSITE" id="PS01180"/>
    </source>
</evidence>
<dbReference type="EMBL" id="OU015566">
    <property type="protein sequence ID" value="CAG5102901.1"/>
    <property type="molecule type" value="Genomic_DNA"/>
</dbReference>
<proteinExistence type="predicted"/>
<dbReference type="Gene3D" id="2.60.120.290">
    <property type="entry name" value="Spermadhesin, CUB domain"/>
    <property type="match status" value="1"/>
</dbReference>
<keyword evidence="2" id="KW-1015">Disulfide bond</keyword>
<dbReference type="SUPFAM" id="SSF49854">
    <property type="entry name" value="Spermadhesin, CUB domain"/>
    <property type="match status" value="1"/>
</dbReference>
<comment type="caution">
    <text evidence="3">Lacks conserved residue(s) required for the propagation of feature annotation.</text>
</comment>
<evidence type="ECO:0000256" key="2">
    <source>
        <dbReference type="ARBA" id="ARBA00023157"/>
    </source>
</evidence>
<keyword evidence="6" id="KW-1185">Reference proteome</keyword>
<accession>A0ABN7SSA8</accession>
<dbReference type="Proteomes" id="UP001158576">
    <property type="component" value="Chromosome 1"/>
</dbReference>
<dbReference type="InterPro" id="IPR035914">
    <property type="entry name" value="Sperma_CUB_dom_sf"/>
</dbReference>
<dbReference type="Pfam" id="PF00431">
    <property type="entry name" value="CUB"/>
    <property type="match status" value="1"/>
</dbReference>
<evidence type="ECO:0000256" key="3">
    <source>
        <dbReference type="PROSITE-ProRule" id="PRU00059"/>
    </source>
</evidence>
<dbReference type="PANTHER" id="PTHR24251">
    <property type="entry name" value="OVOCHYMASE-RELATED"/>
    <property type="match status" value="1"/>
</dbReference>
<evidence type="ECO:0000313" key="6">
    <source>
        <dbReference type="Proteomes" id="UP001158576"/>
    </source>
</evidence>
<dbReference type="PROSITE" id="PS01180">
    <property type="entry name" value="CUB"/>
    <property type="match status" value="1"/>
</dbReference>
<dbReference type="CDD" id="cd00041">
    <property type="entry name" value="CUB"/>
    <property type="match status" value="1"/>
</dbReference>
<dbReference type="InterPro" id="IPR000859">
    <property type="entry name" value="CUB_dom"/>
</dbReference>
<feature type="domain" description="CUB" evidence="4">
    <location>
        <begin position="41"/>
        <end position="178"/>
    </location>
</feature>
<dbReference type="SMART" id="SM00042">
    <property type="entry name" value="CUB"/>
    <property type="match status" value="1"/>
</dbReference>
<keyword evidence="1" id="KW-0677">Repeat</keyword>
<name>A0ABN7SSA8_OIKDI</name>
<organism evidence="5 6">
    <name type="scientific">Oikopleura dioica</name>
    <name type="common">Tunicate</name>
    <dbReference type="NCBI Taxonomy" id="34765"/>
    <lineage>
        <taxon>Eukaryota</taxon>
        <taxon>Metazoa</taxon>
        <taxon>Chordata</taxon>
        <taxon>Tunicata</taxon>
        <taxon>Appendicularia</taxon>
        <taxon>Copelata</taxon>
        <taxon>Oikopleuridae</taxon>
        <taxon>Oikopleura</taxon>
    </lineage>
</organism>
<evidence type="ECO:0000313" key="5">
    <source>
        <dbReference type="EMBL" id="CAG5102901.1"/>
    </source>
</evidence>
<dbReference type="PANTHER" id="PTHR24251:SF30">
    <property type="entry name" value="MEMBRANE FRIZZLED-RELATED PROTEIN"/>
    <property type="match status" value="1"/>
</dbReference>
<reference evidence="5 6" key="1">
    <citation type="submission" date="2021-04" db="EMBL/GenBank/DDBJ databases">
        <authorList>
            <person name="Bliznina A."/>
        </authorList>
    </citation>
    <scope>NUCLEOTIDE SEQUENCE [LARGE SCALE GENOMIC DNA]</scope>
</reference>
<protein>
    <submittedName>
        <fullName evidence="5">Oidioi.mRNA.OKI2018_I69.chr1.g519.t1.cds</fullName>
    </submittedName>
</protein>
<evidence type="ECO:0000256" key="1">
    <source>
        <dbReference type="ARBA" id="ARBA00022737"/>
    </source>
</evidence>
<gene>
    <name evidence="5" type="ORF">OKIOD_LOCUS9284</name>
</gene>
<sequence length="526" mass="60485">MKVFSFLTISAISARRDKKEKTEGRSFFDSGESRSTEFFDCGGVTEFTKEMTSLEITSPADPNDATVYPDNTYCEWLLQDDCADSFTIKTIKFDIEGHTRCTWDYLAFATQDETFNATYCNDDNDYYSYSSSDSSEVIGFHALEEGSEVIIPGNRISITFLTDESVQHEGFQILVIPNRPEDSECSANQWEPDCIFPYNSDGSVMMKTWPLWQNLDGQTVSVDKLVPISNYAHSFEKHPDEDRDDFINRCAARCVDTPGCFKFKFIPLGQESCDLRGNKMEEPTIFAHALTGEDCPSDPANRLWRDRKATTQVFCHFSGVDDALWYLDYLRATNPQMTKWEVTPVAAHNGAVQTRKMTRRWTFSEATERPTNWGHWYTFVTTIFFRDYLVPVNATATDARKRRQTDDDEELLALANQEVQDFIANLNIGDDVEVLETEVSEIKLESLEPIEDTDTNQMVYAYSTMSELLDSTMTAEGTRRQSFKMKQFSRVIRRFSWMYEHSYDSVSCDYPTESVPHRKIDGPYDR</sequence>